<sequence>MQLVNAVFCEEETPSRLGKEKAGPSYEVNLADCQDFVVTVLTHLVNSVWLGSSSSWIVDSGASTHVCGNLAYFDTQQPVKSFTPVHLPDNFVKSIKSIGVAKLSDEVVLVDCLHMPSFKCNLHYVSMLSKSASIHDVNISVSMKQPCVVSPLVKQQRISFSKSVSTTNESFHLIHVDLLGP</sequence>
<proteinExistence type="predicted"/>
<accession>A0AAV3PRJ3</accession>
<dbReference type="Pfam" id="PF22936">
    <property type="entry name" value="Pol_BBD"/>
    <property type="match status" value="1"/>
</dbReference>
<comment type="caution">
    <text evidence="2">The sequence shown here is derived from an EMBL/GenBank/DDBJ whole genome shotgun (WGS) entry which is preliminary data.</text>
</comment>
<organism evidence="2 3">
    <name type="scientific">Lithospermum erythrorhizon</name>
    <name type="common">Purple gromwell</name>
    <name type="synonym">Lithospermum officinale var. erythrorhizon</name>
    <dbReference type="NCBI Taxonomy" id="34254"/>
    <lineage>
        <taxon>Eukaryota</taxon>
        <taxon>Viridiplantae</taxon>
        <taxon>Streptophyta</taxon>
        <taxon>Embryophyta</taxon>
        <taxon>Tracheophyta</taxon>
        <taxon>Spermatophyta</taxon>
        <taxon>Magnoliopsida</taxon>
        <taxon>eudicotyledons</taxon>
        <taxon>Gunneridae</taxon>
        <taxon>Pentapetalae</taxon>
        <taxon>asterids</taxon>
        <taxon>lamiids</taxon>
        <taxon>Boraginales</taxon>
        <taxon>Boraginaceae</taxon>
        <taxon>Boraginoideae</taxon>
        <taxon>Lithospermeae</taxon>
        <taxon>Lithospermum</taxon>
    </lineage>
</organism>
<dbReference type="InterPro" id="IPR054722">
    <property type="entry name" value="PolX-like_BBD"/>
</dbReference>
<reference evidence="2 3" key="1">
    <citation type="submission" date="2024-01" db="EMBL/GenBank/DDBJ databases">
        <title>The complete chloroplast genome sequence of Lithospermum erythrorhizon: insights into the phylogenetic relationship among Boraginaceae species and the maternal lineages of purple gromwells.</title>
        <authorList>
            <person name="Okada T."/>
            <person name="Watanabe K."/>
        </authorList>
    </citation>
    <scope>NUCLEOTIDE SEQUENCE [LARGE SCALE GENOMIC DNA]</scope>
</reference>
<dbReference type="AlphaFoldDB" id="A0AAV3PRJ3"/>
<evidence type="ECO:0000313" key="2">
    <source>
        <dbReference type="EMBL" id="GAA0154387.1"/>
    </source>
</evidence>
<name>A0AAV3PRJ3_LITER</name>
<keyword evidence="3" id="KW-1185">Reference proteome</keyword>
<dbReference type="EMBL" id="BAABME010002382">
    <property type="protein sequence ID" value="GAA0154387.1"/>
    <property type="molecule type" value="Genomic_DNA"/>
</dbReference>
<protein>
    <recommendedName>
        <fullName evidence="1">Retrovirus-related Pol polyprotein from transposon TNT 1-94-like beta-barrel domain-containing protein</fullName>
    </recommendedName>
</protein>
<feature type="domain" description="Retrovirus-related Pol polyprotein from transposon TNT 1-94-like beta-barrel" evidence="1">
    <location>
        <begin position="56"/>
        <end position="130"/>
    </location>
</feature>
<gene>
    <name evidence="2" type="ORF">LIER_12383</name>
</gene>
<evidence type="ECO:0000259" key="1">
    <source>
        <dbReference type="Pfam" id="PF22936"/>
    </source>
</evidence>
<dbReference type="Proteomes" id="UP001454036">
    <property type="component" value="Unassembled WGS sequence"/>
</dbReference>
<evidence type="ECO:0000313" key="3">
    <source>
        <dbReference type="Proteomes" id="UP001454036"/>
    </source>
</evidence>